<sequence>MVLHVHLVLGRNVGSANLICSIGAFSDDLKCFKCSMRILTFQISLCKLLIFILWLFWVLIPFYVLVQLC</sequence>
<dbReference type="EMBL" id="JAYWIO010000005">
    <property type="protein sequence ID" value="KAK7260836.1"/>
    <property type="molecule type" value="Genomic_DNA"/>
</dbReference>
<name>A0AAN9EQV4_CROPI</name>
<keyword evidence="1" id="KW-0472">Membrane</keyword>
<feature type="transmembrane region" description="Helical" evidence="1">
    <location>
        <begin position="45"/>
        <end position="66"/>
    </location>
</feature>
<proteinExistence type="predicted"/>
<gene>
    <name evidence="2" type="ORF">RIF29_27134</name>
</gene>
<keyword evidence="1" id="KW-1133">Transmembrane helix</keyword>
<accession>A0AAN9EQV4</accession>
<dbReference type="AlphaFoldDB" id="A0AAN9EQV4"/>
<keyword evidence="3" id="KW-1185">Reference proteome</keyword>
<comment type="caution">
    <text evidence="2">The sequence shown here is derived from an EMBL/GenBank/DDBJ whole genome shotgun (WGS) entry which is preliminary data.</text>
</comment>
<evidence type="ECO:0000313" key="3">
    <source>
        <dbReference type="Proteomes" id="UP001372338"/>
    </source>
</evidence>
<organism evidence="2 3">
    <name type="scientific">Crotalaria pallida</name>
    <name type="common">Smooth rattlebox</name>
    <name type="synonym">Crotalaria striata</name>
    <dbReference type="NCBI Taxonomy" id="3830"/>
    <lineage>
        <taxon>Eukaryota</taxon>
        <taxon>Viridiplantae</taxon>
        <taxon>Streptophyta</taxon>
        <taxon>Embryophyta</taxon>
        <taxon>Tracheophyta</taxon>
        <taxon>Spermatophyta</taxon>
        <taxon>Magnoliopsida</taxon>
        <taxon>eudicotyledons</taxon>
        <taxon>Gunneridae</taxon>
        <taxon>Pentapetalae</taxon>
        <taxon>rosids</taxon>
        <taxon>fabids</taxon>
        <taxon>Fabales</taxon>
        <taxon>Fabaceae</taxon>
        <taxon>Papilionoideae</taxon>
        <taxon>50 kb inversion clade</taxon>
        <taxon>genistoids sensu lato</taxon>
        <taxon>core genistoids</taxon>
        <taxon>Crotalarieae</taxon>
        <taxon>Crotalaria</taxon>
    </lineage>
</organism>
<dbReference type="Proteomes" id="UP001372338">
    <property type="component" value="Unassembled WGS sequence"/>
</dbReference>
<protein>
    <submittedName>
        <fullName evidence="2">Uncharacterized protein</fullName>
    </submittedName>
</protein>
<evidence type="ECO:0000313" key="2">
    <source>
        <dbReference type="EMBL" id="KAK7260836.1"/>
    </source>
</evidence>
<keyword evidence="1" id="KW-0812">Transmembrane</keyword>
<reference evidence="2 3" key="1">
    <citation type="submission" date="2024-01" db="EMBL/GenBank/DDBJ databases">
        <title>The genomes of 5 underutilized Papilionoideae crops provide insights into root nodulation and disease resistanc.</title>
        <authorList>
            <person name="Yuan L."/>
        </authorList>
    </citation>
    <scope>NUCLEOTIDE SEQUENCE [LARGE SCALE GENOMIC DNA]</scope>
    <source>
        <strain evidence="2">ZHUSHIDOU_FW_LH</strain>
        <tissue evidence="2">Leaf</tissue>
    </source>
</reference>
<evidence type="ECO:0000256" key="1">
    <source>
        <dbReference type="SAM" id="Phobius"/>
    </source>
</evidence>